<evidence type="ECO:0000256" key="1">
    <source>
        <dbReference type="ARBA" id="ARBA00022679"/>
    </source>
</evidence>
<dbReference type="EMBL" id="CP000559">
    <property type="protein sequence ID" value="ABN06928.1"/>
    <property type="molecule type" value="Genomic_DNA"/>
</dbReference>
<dbReference type="PIRSF" id="PIRSF037663">
    <property type="entry name" value="Acetyltransf_GNAT_prd"/>
    <property type="match status" value="1"/>
</dbReference>
<dbReference type="OrthoDB" id="43754at2157"/>
<dbReference type="Pfam" id="PF00583">
    <property type="entry name" value="Acetyltransf_1"/>
    <property type="match status" value="1"/>
</dbReference>
<keyword evidence="4" id="KW-1185">Reference proteome</keyword>
<dbReference type="GeneID" id="4795163"/>
<dbReference type="CDD" id="cd04301">
    <property type="entry name" value="NAT_SF"/>
    <property type="match status" value="1"/>
</dbReference>
<name>A2SRH2_METLZ</name>
<dbReference type="GO" id="GO:0008080">
    <property type="term" value="F:N-acetyltransferase activity"/>
    <property type="evidence" value="ECO:0007669"/>
    <property type="project" value="InterPro"/>
</dbReference>
<dbReference type="InterPro" id="IPR016181">
    <property type="entry name" value="Acyl_CoA_acyltransferase"/>
</dbReference>
<evidence type="ECO:0000259" key="2">
    <source>
        <dbReference type="PROSITE" id="PS51186"/>
    </source>
</evidence>
<dbReference type="Proteomes" id="UP000000365">
    <property type="component" value="Chromosome"/>
</dbReference>
<sequence length="151" mass="17413">MEYFQVRTYTSADYEALCRLDEPLFEGMGGHVLFRHIEELFPNLFFVAENTQTHEIMGYILGGIHFNDPKTGKLIRIGVKSDCQRMDVGSHLVAALFTEMKNQGVNKVHLTVADTNTAAISFYLKKGFQIRKREEKYFYPNASRLILEKEL</sequence>
<dbReference type="PANTHER" id="PTHR13947:SF37">
    <property type="entry name" value="LD18367P"/>
    <property type="match status" value="1"/>
</dbReference>
<dbReference type="Gene3D" id="3.40.630.30">
    <property type="match status" value="1"/>
</dbReference>
<dbReference type="InterPro" id="IPR000182">
    <property type="entry name" value="GNAT_dom"/>
</dbReference>
<dbReference type="InterPro" id="IPR050769">
    <property type="entry name" value="NAT_camello-type"/>
</dbReference>
<dbReference type="SUPFAM" id="SSF55729">
    <property type="entry name" value="Acyl-CoA N-acyltransferases (Nat)"/>
    <property type="match status" value="1"/>
</dbReference>
<reference evidence="3 4" key="1">
    <citation type="journal article" date="2009" name="Stand. Genomic Sci.">
        <title>Complete genome sequence of Methanocorpusculum labreanum type strain Z.</title>
        <authorList>
            <person name="Anderson I.J."/>
            <person name="Sieprawska-Lupa M."/>
            <person name="Goltsman E."/>
            <person name="Lapidus A."/>
            <person name="Copeland A."/>
            <person name="Glavina Del Rio T."/>
            <person name="Tice H."/>
            <person name="Dalin E."/>
            <person name="Barry K."/>
            <person name="Pitluck S."/>
            <person name="Hauser L."/>
            <person name="Land M."/>
            <person name="Lucas S."/>
            <person name="Richardson P."/>
            <person name="Whitman W.B."/>
            <person name="Kyrpides N.C."/>
        </authorList>
    </citation>
    <scope>NUCLEOTIDE SEQUENCE [LARGE SCALE GENOMIC DNA]</scope>
    <source>
        <strain evidence="4">ATCC 43576 / DSM 4855 / Z</strain>
    </source>
</reference>
<evidence type="ECO:0000313" key="4">
    <source>
        <dbReference type="Proteomes" id="UP000000365"/>
    </source>
</evidence>
<protein>
    <submittedName>
        <fullName evidence="3">GCN5-related N-acetyltransferase</fullName>
    </submittedName>
</protein>
<dbReference type="AlphaFoldDB" id="A2SRH2"/>
<dbReference type="STRING" id="410358.Mlab_0757"/>
<evidence type="ECO:0000313" key="3">
    <source>
        <dbReference type="EMBL" id="ABN06928.1"/>
    </source>
</evidence>
<proteinExistence type="predicted"/>
<dbReference type="RefSeq" id="WP_011833129.1">
    <property type="nucleotide sequence ID" value="NC_008942.1"/>
</dbReference>
<dbReference type="HOGENOM" id="CLU_013985_23_0_2"/>
<dbReference type="InterPro" id="IPR017255">
    <property type="entry name" value="AcTrfase_GNAT_prd"/>
</dbReference>
<dbReference type="eggNOG" id="arCOG00834">
    <property type="taxonomic scope" value="Archaea"/>
</dbReference>
<gene>
    <name evidence="3" type="ordered locus">Mlab_0757</name>
</gene>
<dbReference type="KEGG" id="mla:Mlab_0757"/>
<dbReference type="PROSITE" id="PS51186">
    <property type="entry name" value="GNAT"/>
    <property type="match status" value="1"/>
</dbReference>
<keyword evidence="1 3" id="KW-0808">Transferase</keyword>
<feature type="domain" description="N-acetyltransferase" evidence="2">
    <location>
        <begin position="4"/>
        <end position="151"/>
    </location>
</feature>
<accession>A2SRH2</accession>
<organism evidence="3 4">
    <name type="scientific">Methanocorpusculum labreanum (strain ATCC 43576 / DSM 4855 / Z)</name>
    <dbReference type="NCBI Taxonomy" id="410358"/>
    <lineage>
        <taxon>Archaea</taxon>
        <taxon>Methanobacteriati</taxon>
        <taxon>Methanobacteriota</taxon>
        <taxon>Stenosarchaea group</taxon>
        <taxon>Methanomicrobia</taxon>
        <taxon>Methanomicrobiales</taxon>
        <taxon>Methanocorpusculaceae</taxon>
        <taxon>Methanocorpusculum</taxon>
    </lineage>
</organism>
<dbReference type="PANTHER" id="PTHR13947">
    <property type="entry name" value="GNAT FAMILY N-ACETYLTRANSFERASE"/>
    <property type="match status" value="1"/>
</dbReference>